<keyword evidence="2" id="KW-1185">Reference proteome</keyword>
<gene>
    <name evidence="1" type="ORF">LIP_1024</name>
</gene>
<dbReference type="EMBL" id="AP014924">
    <property type="protein sequence ID" value="BAS26881.1"/>
    <property type="molecule type" value="Genomic_DNA"/>
</dbReference>
<protein>
    <submittedName>
        <fullName evidence="1">Uncharacterized protein</fullName>
    </submittedName>
</protein>
<proteinExistence type="predicted"/>
<evidence type="ECO:0000313" key="2">
    <source>
        <dbReference type="Proteomes" id="UP000065807"/>
    </source>
</evidence>
<reference evidence="2" key="1">
    <citation type="submission" date="2015-07" db="EMBL/GenBank/DDBJ databases">
        <title>Complete genome sequence and phylogenetic analysis of Limnochorda pilosa.</title>
        <authorList>
            <person name="Watanabe M."/>
            <person name="Kojima H."/>
            <person name="Fukui M."/>
        </authorList>
    </citation>
    <scope>NUCLEOTIDE SEQUENCE [LARGE SCALE GENOMIC DNA]</scope>
    <source>
        <strain evidence="2">HC45</strain>
    </source>
</reference>
<evidence type="ECO:0000313" key="1">
    <source>
        <dbReference type="EMBL" id="BAS26881.1"/>
    </source>
</evidence>
<sequence length="112" mass="12278">MFWESMADRITPEAVVAFAVGLLGVLVGTQAALRWGYTHAYEFGRWLARRLPGHAIEHFLAEQARGLHDGLEADHSDATLDAQVVQEPQGSGRVTTLTLTLRPKEVVTGPRS</sequence>
<organism evidence="1 2">
    <name type="scientific">Limnochorda pilosa</name>
    <dbReference type="NCBI Taxonomy" id="1555112"/>
    <lineage>
        <taxon>Bacteria</taxon>
        <taxon>Bacillati</taxon>
        <taxon>Bacillota</taxon>
        <taxon>Limnochordia</taxon>
        <taxon>Limnochordales</taxon>
        <taxon>Limnochordaceae</taxon>
        <taxon>Limnochorda</taxon>
    </lineage>
</organism>
<accession>A0A0K2SIC7</accession>
<dbReference type="RefSeq" id="WP_068135000.1">
    <property type="nucleotide sequence ID" value="NZ_AP014924.1"/>
</dbReference>
<name>A0A0K2SIC7_LIMPI</name>
<reference evidence="2" key="2">
    <citation type="journal article" date="2016" name="Int. J. Syst. Evol. Microbiol.">
        <title>Complete genome sequence and cell structure of Limnochorda pilosa, a Gram-negative spore-former within the phylum Firmicutes.</title>
        <authorList>
            <person name="Watanabe M."/>
            <person name="Kojima H."/>
            <person name="Fukui M."/>
        </authorList>
    </citation>
    <scope>NUCLEOTIDE SEQUENCE [LARGE SCALE GENOMIC DNA]</scope>
    <source>
        <strain evidence="2">HC45</strain>
    </source>
</reference>
<dbReference type="KEGG" id="lpil:LIP_1024"/>
<dbReference type="AlphaFoldDB" id="A0A0K2SIC7"/>
<dbReference type="STRING" id="1555112.LIP_1024"/>
<dbReference type="Proteomes" id="UP000065807">
    <property type="component" value="Chromosome"/>
</dbReference>